<dbReference type="HAMAP" id="MF_00365">
    <property type="entry name" value="RecF"/>
    <property type="match status" value="1"/>
</dbReference>
<dbReference type="GO" id="GO:0003697">
    <property type="term" value="F:single-stranded DNA binding"/>
    <property type="evidence" value="ECO:0007669"/>
    <property type="project" value="UniProtKB-UniRule"/>
</dbReference>
<dbReference type="GO" id="GO:0000731">
    <property type="term" value="P:DNA synthesis involved in DNA repair"/>
    <property type="evidence" value="ECO:0007669"/>
    <property type="project" value="TreeGrafter"/>
</dbReference>
<dbReference type="PROSITE" id="PS00617">
    <property type="entry name" value="RECF_1"/>
    <property type="match status" value="1"/>
</dbReference>
<reference evidence="13" key="1">
    <citation type="submission" date="2009-11" db="EMBL/GenBank/DDBJ databases">
        <title>The complete chromosome 1 of Sphaerobacter thermophilus DSM 20745.</title>
        <authorList>
            <person name="Lucas S."/>
            <person name="Copeland A."/>
            <person name="Lapidus A."/>
            <person name="Glavina del Rio T."/>
            <person name="Dalin E."/>
            <person name="Tice H."/>
            <person name="Bruce D."/>
            <person name="Goodwin L."/>
            <person name="Pitluck S."/>
            <person name="Kyrpides N."/>
            <person name="Mavromatis K."/>
            <person name="Ivanova N."/>
            <person name="Mikhailova N."/>
            <person name="LaButti K.M."/>
            <person name="Clum A."/>
            <person name="Sun H.I."/>
            <person name="Brettin T."/>
            <person name="Detter J.C."/>
            <person name="Han C."/>
            <person name="Larimer F."/>
            <person name="Land M."/>
            <person name="Hauser L."/>
            <person name="Markowitz V."/>
            <person name="Cheng J.F."/>
            <person name="Hugenholtz P."/>
            <person name="Woyke T."/>
            <person name="Wu D."/>
            <person name="Steenblock K."/>
            <person name="Schneider S."/>
            <person name="Pukall R."/>
            <person name="Goeker M."/>
            <person name="Klenk H.P."/>
            <person name="Eisen J.A."/>
        </authorList>
    </citation>
    <scope>NUCLEOTIDE SEQUENCE [LARGE SCALE GENOMIC DNA]</scope>
    <source>
        <strain evidence="13">ATCC 49802 / DSM 20745 / S 6022</strain>
    </source>
</reference>
<evidence type="ECO:0000256" key="2">
    <source>
        <dbReference type="ARBA" id="ARBA00008016"/>
    </source>
</evidence>
<dbReference type="OrthoDB" id="9803889at2"/>
<keyword evidence="4 9" id="KW-0963">Cytoplasm</keyword>
<keyword evidence="9 10" id="KW-0234">DNA repair</keyword>
<dbReference type="InterPro" id="IPR018078">
    <property type="entry name" value="DNA-binding_RecF_CS"/>
</dbReference>
<dbReference type="GO" id="GO:0005524">
    <property type="term" value="F:ATP binding"/>
    <property type="evidence" value="ECO:0007669"/>
    <property type="project" value="UniProtKB-UniRule"/>
</dbReference>
<comment type="similarity">
    <text evidence="2 9 10">Belongs to the RecF family.</text>
</comment>
<gene>
    <name evidence="9" type="primary">recF</name>
    <name evidence="12" type="ordered locus">Sthe_1310</name>
</gene>
<organism evidence="12 13">
    <name type="scientific">Sphaerobacter thermophilus (strain ATCC 49802 / DSM 20745 / KCCM 41009 / NCIMB 13125 / S 6022)</name>
    <dbReference type="NCBI Taxonomy" id="479434"/>
    <lineage>
        <taxon>Bacteria</taxon>
        <taxon>Pseudomonadati</taxon>
        <taxon>Thermomicrobiota</taxon>
        <taxon>Thermomicrobia</taxon>
        <taxon>Sphaerobacterales</taxon>
        <taxon>Sphaerobacterineae</taxon>
        <taxon>Sphaerobacteraceae</taxon>
        <taxon>Sphaerobacter</taxon>
    </lineage>
</organism>
<dbReference type="HOGENOM" id="CLU_040267_0_1_0"/>
<feature type="domain" description="RecF/RecN/SMC N-terminal" evidence="11">
    <location>
        <begin position="3"/>
        <end position="380"/>
    </location>
</feature>
<evidence type="ECO:0000256" key="10">
    <source>
        <dbReference type="RuleBase" id="RU000578"/>
    </source>
</evidence>
<name>D1C3C8_SPHTD</name>
<dbReference type="eggNOG" id="COG1195">
    <property type="taxonomic scope" value="Bacteria"/>
</dbReference>
<dbReference type="AlphaFoldDB" id="D1C3C8"/>
<reference evidence="12 13" key="2">
    <citation type="journal article" date="2010" name="Stand. Genomic Sci.">
        <title>Complete genome sequence of Desulfohalobium retbaense type strain (HR(100)).</title>
        <authorList>
            <person name="Spring S."/>
            <person name="Nolan M."/>
            <person name="Lapidus A."/>
            <person name="Glavina Del Rio T."/>
            <person name="Copeland A."/>
            <person name="Tice H."/>
            <person name="Cheng J.F."/>
            <person name="Lucas S."/>
            <person name="Land M."/>
            <person name="Chen F."/>
            <person name="Bruce D."/>
            <person name="Goodwin L."/>
            <person name="Pitluck S."/>
            <person name="Ivanova N."/>
            <person name="Mavromatis K."/>
            <person name="Mikhailova N."/>
            <person name="Pati A."/>
            <person name="Chen A."/>
            <person name="Palaniappan K."/>
            <person name="Hauser L."/>
            <person name="Chang Y.J."/>
            <person name="Jeffries C.D."/>
            <person name="Munk C."/>
            <person name="Kiss H."/>
            <person name="Chain P."/>
            <person name="Han C."/>
            <person name="Brettin T."/>
            <person name="Detter J.C."/>
            <person name="Schuler E."/>
            <person name="Goker M."/>
            <person name="Rohde M."/>
            <person name="Bristow J."/>
            <person name="Eisen J.A."/>
            <person name="Markowitz V."/>
            <person name="Hugenholtz P."/>
            <person name="Kyrpides N.C."/>
            <person name="Klenk H.P."/>
        </authorList>
    </citation>
    <scope>NUCLEOTIDE SEQUENCE [LARGE SCALE GENOMIC DNA]</scope>
    <source>
        <strain evidence="13">ATCC 49802 / DSM 20745 / S 6022</strain>
    </source>
</reference>
<dbReference type="InterPro" id="IPR001238">
    <property type="entry name" value="DNA-binding_RecF"/>
</dbReference>
<dbReference type="PROSITE" id="PS00618">
    <property type="entry name" value="RECF_2"/>
    <property type="match status" value="1"/>
</dbReference>
<dbReference type="InParanoid" id="D1C3C8"/>
<dbReference type="Proteomes" id="UP000002027">
    <property type="component" value="Chromosome 1"/>
</dbReference>
<proteinExistence type="inferred from homology"/>
<dbReference type="InterPro" id="IPR027417">
    <property type="entry name" value="P-loop_NTPase"/>
</dbReference>
<accession>D1C3C8</accession>
<evidence type="ECO:0000259" key="11">
    <source>
        <dbReference type="Pfam" id="PF02463"/>
    </source>
</evidence>
<comment type="subcellular location">
    <subcellularLocation>
        <location evidence="1 9 10">Cytoplasm</location>
    </subcellularLocation>
</comment>
<evidence type="ECO:0000256" key="8">
    <source>
        <dbReference type="ARBA" id="ARBA00023125"/>
    </source>
</evidence>
<evidence type="ECO:0000256" key="7">
    <source>
        <dbReference type="ARBA" id="ARBA00022840"/>
    </source>
</evidence>
<sequence>MILTTLQLEEFRSYRRLSVDLPAAGLRIFGQNAGGKTSLLEAVYLLATMRSPRASSERETIHWESGVELGLPPYARVAARIRHNRHETDVEVVLTVDEERGGALRKRVKLDGRPRRAIDAVGALKVVLFTPDDLNLILGSPSVRRRYLDITLSQIDSTYLQALGQYGRLLEQRNSLLKELGGRRPRDERAIEDQMAYWDAEIVTRGAYLLAQRLRYVHEVDRVAAEEFRALARTEDRLGLRYSTTVTLPDALRERVVESTLADAQAFVARALESDLHRLRPDELRRGVTLVGPHRDDLHFLLGGHELSAYGSRGQQRLAVVATKLAELRQVVASTGERPVLLLDDVLSELDPEHQERLLAVLGSAGCQILITATDRALLDQPALAALPLVEARNGTLVWVEGEEASQPSEHG</sequence>
<dbReference type="Gene3D" id="3.40.50.300">
    <property type="entry name" value="P-loop containing nucleotide triphosphate hydrolases"/>
    <property type="match status" value="1"/>
</dbReference>
<keyword evidence="9 10" id="KW-0742">SOS response</keyword>
<keyword evidence="5 9" id="KW-0235">DNA replication</keyword>
<dbReference type="EMBL" id="CP001823">
    <property type="protein sequence ID" value="ACZ38745.1"/>
    <property type="molecule type" value="Genomic_DNA"/>
</dbReference>
<evidence type="ECO:0000256" key="4">
    <source>
        <dbReference type="ARBA" id="ARBA00022490"/>
    </source>
</evidence>
<evidence type="ECO:0000313" key="12">
    <source>
        <dbReference type="EMBL" id="ACZ38745.1"/>
    </source>
</evidence>
<keyword evidence="6 9" id="KW-0547">Nucleotide-binding</keyword>
<dbReference type="KEGG" id="sti:Sthe_1310"/>
<keyword evidence="7 9" id="KW-0067">ATP-binding</keyword>
<dbReference type="InterPro" id="IPR003395">
    <property type="entry name" value="RecF/RecN/SMC_N"/>
</dbReference>
<dbReference type="GO" id="GO:0006302">
    <property type="term" value="P:double-strand break repair"/>
    <property type="evidence" value="ECO:0007669"/>
    <property type="project" value="TreeGrafter"/>
</dbReference>
<dbReference type="SUPFAM" id="SSF52540">
    <property type="entry name" value="P-loop containing nucleoside triphosphate hydrolases"/>
    <property type="match status" value="1"/>
</dbReference>
<evidence type="ECO:0000256" key="6">
    <source>
        <dbReference type="ARBA" id="ARBA00022741"/>
    </source>
</evidence>
<evidence type="ECO:0000256" key="1">
    <source>
        <dbReference type="ARBA" id="ARBA00004496"/>
    </source>
</evidence>
<protein>
    <recommendedName>
        <fullName evidence="3 9">DNA replication and repair protein RecF</fullName>
    </recommendedName>
</protein>
<evidence type="ECO:0000256" key="5">
    <source>
        <dbReference type="ARBA" id="ARBA00022705"/>
    </source>
</evidence>
<feature type="binding site" evidence="9">
    <location>
        <begin position="30"/>
        <end position="37"/>
    </location>
    <ligand>
        <name>ATP</name>
        <dbReference type="ChEBI" id="CHEBI:30616"/>
    </ligand>
</feature>
<evidence type="ECO:0000313" key="13">
    <source>
        <dbReference type="Proteomes" id="UP000002027"/>
    </source>
</evidence>
<comment type="function">
    <text evidence="9 10">The RecF protein is involved in DNA metabolism; it is required for DNA replication and normal SOS inducibility. RecF binds preferentially to single-stranded, linear DNA. It also seems to bind ATP.</text>
</comment>
<dbReference type="STRING" id="479434.Sthe_1310"/>
<dbReference type="NCBIfam" id="TIGR00611">
    <property type="entry name" value="recf"/>
    <property type="match status" value="1"/>
</dbReference>
<dbReference type="InterPro" id="IPR042174">
    <property type="entry name" value="RecF_2"/>
</dbReference>
<dbReference type="RefSeq" id="WP_012871792.1">
    <property type="nucleotide sequence ID" value="NC_013523.1"/>
</dbReference>
<keyword evidence="8 9" id="KW-0238">DNA-binding</keyword>
<evidence type="ECO:0000256" key="9">
    <source>
        <dbReference type="HAMAP-Rule" id="MF_00365"/>
    </source>
</evidence>
<dbReference type="Gene3D" id="1.20.1050.90">
    <property type="entry name" value="RecF/RecN/SMC, N-terminal domain"/>
    <property type="match status" value="1"/>
</dbReference>
<dbReference type="FunCoup" id="D1C3C8">
    <property type="interactions" value="223"/>
</dbReference>
<dbReference type="GO" id="GO:0009432">
    <property type="term" value="P:SOS response"/>
    <property type="evidence" value="ECO:0007669"/>
    <property type="project" value="UniProtKB-UniRule"/>
</dbReference>
<keyword evidence="9 10" id="KW-0227">DNA damage</keyword>
<evidence type="ECO:0000256" key="3">
    <source>
        <dbReference type="ARBA" id="ARBA00020170"/>
    </source>
</evidence>
<dbReference type="GO" id="GO:0005737">
    <property type="term" value="C:cytoplasm"/>
    <property type="evidence" value="ECO:0007669"/>
    <property type="project" value="UniProtKB-SubCell"/>
</dbReference>
<dbReference type="PANTHER" id="PTHR32182">
    <property type="entry name" value="DNA REPLICATION AND REPAIR PROTEIN RECF"/>
    <property type="match status" value="1"/>
</dbReference>
<dbReference type="PANTHER" id="PTHR32182:SF0">
    <property type="entry name" value="DNA REPLICATION AND REPAIR PROTEIN RECF"/>
    <property type="match status" value="1"/>
</dbReference>
<dbReference type="Pfam" id="PF02463">
    <property type="entry name" value="SMC_N"/>
    <property type="match status" value="1"/>
</dbReference>
<dbReference type="GO" id="GO:0006260">
    <property type="term" value="P:DNA replication"/>
    <property type="evidence" value="ECO:0007669"/>
    <property type="project" value="UniProtKB-UniRule"/>
</dbReference>
<keyword evidence="13" id="KW-1185">Reference proteome</keyword>